<dbReference type="Proteomes" id="UP001529510">
    <property type="component" value="Unassembled WGS sequence"/>
</dbReference>
<sequence length="154" mass="16310">HMPSQAATAQASRYSNAADALAALVDAAASAPQMDVAKVKEGKHNNSSSRDDDVMRRAAQESQEVERRSVQSPYVDVSLPSGKASHPVYAEGGGAAGSKDKPPPTKSRMEEELRTHGKTTITAANFIDVIITRQIAPDKDSRERGSQSSDSSSS</sequence>
<reference evidence="2 3" key="1">
    <citation type="submission" date="2024-05" db="EMBL/GenBank/DDBJ databases">
        <title>Genome sequencing and assembly of Indian major carp, Cirrhinus mrigala (Hamilton, 1822).</title>
        <authorList>
            <person name="Mohindra V."/>
            <person name="Chowdhury L.M."/>
            <person name="Lal K."/>
            <person name="Jena J.K."/>
        </authorList>
    </citation>
    <scope>NUCLEOTIDE SEQUENCE [LARGE SCALE GENOMIC DNA]</scope>
    <source>
        <strain evidence="2">CM1030</strain>
        <tissue evidence="2">Blood</tissue>
    </source>
</reference>
<evidence type="ECO:0000313" key="2">
    <source>
        <dbReference type="EMBL" id="KAL0193016.1"/>
    </source>
</evidence>
<name>A0ABD0R3E1_CIRMR</name>
<feature type="region of interest" description="Disordered" evidence="1">
    <location>
        <begin position="133"/>
        <end position="154"/>
    </location>
</feature>
<feature type="non-terminal residue" evidence="2">
    <location>
        <position position="1"/>
    </location>
</feature>
<feature type="compositionally biased region" description="Basic and acidic residues" evidence="1">
    <location>
        <begin position="136"/>
        <end position="145"/>
    </location>
</feature>
<dbReference type="AlphaFoldDB" id="A0ABD0R3E1"/>
<protein>
    <submittedName>
        <fullName evidence="2">Uncharacterized protein</fullName>
    </submittedName>
</protein>
<gene>
    <name evidence="2" type="ORF">M9458_011312</name>
</gene>
<feature type="compositionally biased region" description="Basic and acidic residues" evidence="1">
    <location>
        <begin position="98"/>
        <end position="115"/>
    </location>
</feature>
<comment type="caution">
    <text evidence="2">The sequence shown here is derived from an EMBL/GenBank/DDBJ whole genome shotgun (WGS) entry which is preliminary data.</text>
</comment>
<feature type="non-terminal residue" evidence="2">
    <location>
        <position position="154"/>
    </location>
</feature>
<feature type="region of interest" description="Disordered" evidence="1">
    <location>
        <begin position="35"/>
        <end position="120"/>
    </location>
</feature>
<evidence type="ECO:0000256" key="1">
    <source>
        <dbReference type="SAM" id="MobiDB-lite"/>
    </source>
</evidence>
<dbReference type="EMBL" id="JAMKFB020000005">
    <property type="protein sequence ID" value="KAL0193016.1"/>
    <property type="molecule type" value="Genomic_DNA"/>
</dbReference>
<organism evidence="2 3">
    <name type="scientific">Cirrhinus mrigala</name>
    <name type="common">Mrigala</name>
    <dbReference type="NCBI Taxonomy" id="683832"/>
    <lineage>
        <taxon>Eukaryota</taxon>
        <taxon>Metazoa</taxon>
        <taxon>Chordata</taxon>
        <taxon>Craniata</taxon>
        <taxon>Vertebrata</taxon>
        <taxon>Euteleostomi</taxon>
        <taxon>Actinopterygii</taxon>
        <taxon>Neopterygii</taxon>
        <taxon>Teleostei</taxon>
        <taxon>Ostariophysi</taxon>
        <taxon>Cypriniformes</taxon>
        <taxon>Cyprinidae</taxon>
        <taxon>Labeoninae</taxon>
        <taxon>Labeonini</taxon>
        <taxon>Cirrhinus</taxon>
    </lineage>
</organism>
<feature type="compositionally biased region" description="Basic and acidic residues" evidence="1">
    <location>
        <begin position="37"/>
        <end position="69"/>
    </location>
</feature>
<evidence type="ECO:0000313" key="3">
    <source>
        <dbReference type="Proteomes" id="UP001529510"/>
    </source>
</evidence>
<proteinExistence type="predicted"/>
<keyword evidence="3" id="KW-1185">Reference proteome</keyword>
<accession>A0ABD0R3E1</accession>